<feature type="region of interest" description="Disordered" evidence="1">
    <location>
        <begin position="1"/>
        <end position="48"/>
    </location>
</feature>
<keyword evidence="3" id="KW-1185">Reference proteome</keyword>
<gene>
    <name evidence="2" type="ORF">mPipKuh1_017950</name>
</gene>
<name>A0A7J7UVC7_PIPKU</name>
<evidence type="ECO:0000313" key="2">
    <source>
        <dbReference type="EMBL" id="KAF6316721.1"/>
    </source>
</evidence>
<reference evidence="2 3" key="1">
    <citation type="journal article" date="2020" name="Nature">
        <title>Six reference-quality genomes reveal evolution of bat adaptations.</title>
        <authorList>
            <person name="Jebb D."/>
            <person name="Huang Z."/>
            <person name="Pippel M."/>
            <person name="Hughes G.M."/>
            <person name="Lavrichenko K."/>
            <person name="Devanna P."/>
            <person name="Winkler S."/>
            <person name="Jermiin L.S."/>
            <person name="Skirmuntt E.C."/>
            <person name="Katzourakis A."/>
            <person name="Burkitt-Gray L."/>
            <person name="Ray D.A."/>
            <person name="Sullivan K.A.M."/>
            <person name="Roscito J.G."/>
            <person name="Kirilenko B.M."/>
            <person name="Davalos L.M."/>
            <person name="Corthals A.P."/>
            <person name="Power M.L."/>
            <person name="Jones G."/>
            <person name="Ransome R.D."/>
            <person name="Dechmann D.K.N."/>
            <person name="Locatelli A.G."/>
            <person name="Puechmaille S.J."/>
            <person name="Fedrigo O."/>
            <person name="Jarvis E.D."/>
            <person name="Hiller M."/>
            <person name="Vernes S.C."/>
            <person name="Myers E.W."/>
            <person name="Teeling E.C."/>
        </authorList>
    </citation>
    <scope>NUCLEOTIDE SEQUENCE [LARGE SCALE GENOMIC DNA]</scope>
    <source>
        <strain evidence="2">MPipKuh1</strain>
        <tissue evidence="2">Flight muscle</tissue>
    </source>
</reference>
<dbReference type="EMBL" id="JACAGB010000018">
    <property type="protein sequence ID" value="KAF6316721.1"/>
    <property type="molecule type" value="Genomic_DNA"/>
</dbReference>
<dbReference type="AlphaFoldDB" id="A0A7J7UVC7"/>
<proteinExistence type="predicted"/>
<organism evidence="2 3">
    <name type="scientific">Pipistrellus kuhlii</name>
    <name type="common">Kuhl's pipistrelle</name>
    <dbReference type="NCBI Taxonomy" id="59472"/>
    <lineage>
        <taxon>Eukaryota</taxon>
        <taxon>Metazoa</taxon>
        <taxon>Chordata</taxon>
        <taxon>Craniata</taxon>
        <taxon>Vertebrata</taxon>
        <taxon>Euteleostomi</taxon>
        <taxon>Mammalia</taxon>
        <taxon>Eutheria</taxon>
        <taxon>Laurasiatheria</taxon>
        <taxon>Chiroptera</taxon>
        <taxon>Yangochiroptera</taxon>
        <taxon>Vespertilionidae</taxon>
        <taxon>Pipistrellus</taxon>
    </lineage>
</organism>
<sequence length="48" mass="4978">MPPGRQRPVQLRHPAPPRSTKEVGGGETRPGDPSTAVAESASESILTA</sequence>
<comment type="caution">
    <text evidence="2">The sequence shown here is derived from an EMBL/GenBank/DDBJ whole genome shotgun (WGS) entry which is preliminary data.</text>
</comment>
<evidence type="ECO:0000256" key="1">
    <source>
        <dbReference type="SAM" id="MobiDB-lite"/>
    </source>
</evidence>
<evidence type="ECO:0000313" key="3">
    <source>
        <dbReference type="Proteomes" id="UP000558488"/>
    </source>
</evidence>
<protein>
    <submittedName>
        <fullName evidence="2">TRAF3 interacting protein 3</fullName>
    </submittedName>
</protein>
<accession>A0A7J7UVC7</accession>
<dbReference type="Proteomes" id="UP000558488">
    <property type="component" value="Unassembled WGS sequence"/>
</dbReference>